<dbReference type="InterPro" id="IPR040155">
    <property type="entry name" value="CEBPZ/Mak21-like"/>
</dbReference>
<dbReference type="InterPro" id="IPR005612">
    <property type="entry name" value="CCAAT-binding_factor"/>
</dbReference>
<evidence type="ECO:0000313" key="5">
    <source>
        <dbReference type="Proteomes" id="UP000182259"/>
    </source>
</evidence>
<feature type="compositionally biased region" description="Acidic residues" evidence="2">
    <location>
        <begin position="911"/>
        <end position="937"/>
    </location>
</feature>
<feature type="region of interest" description="Disordered" evidence="2">
    <location>
        <begin position="910"/>
        <end position="1029"/>
    </location>
</feature>
<feature type="region of interest" description="Disordered" evidence="2">
    <location>
        <begin position="148"/>
        <end position="197"/>
    </location>
</feature>
<dbReference type="Proteomes" id="UP000182259">
    <property type="component" value="Chromosome VI"/>
</dbReference>
<proteinExistence type="inferred from homology"/>
<comment type="similarity">
    <text evidence="1">Belongs to the CBF/MAK21 family.</text>
</comment>
<dbReference type="AlphaFoldDB" id="A0A1L0C3V0"/>
<feature type="compositionally biased region" description="Basic and acidic residues" evidence="2">
    <location>
        <begin position="525"/>
        <end position="538"/>
    </location>
</feature>
<feature type="region of interest" description="Disordered" evidence="2">
    <location>
        <begin position="726"/>
        <end position="747"/>
    </location>
</feature>
<feature type="compositionally biased region" description="Acidic residues" evidence="2">
    <location>
        <begin position="105"/>
        <end position="124"/>
    </location>
</feature>
<feature type="region of interest" description="Disordered" evidence="2">
    <location>
        <begin position="1"/>
        <end position="134"/>
    </location>
</feature>
<feature type="domain" description="CCAAT-binding factor" evidence="3">
    <location>
        <begin position="614"/>
        <end position="777"/>
    </location>
</feature>
<feature type="region of interest" description="Disordered" evidence="2">
    <location>
        <begin position="525"/>
        <end position="556"/>
    </location>
</feature>
<dbReference type="Pfam" id="PF03914">
    <property type="entry name" value="CBF"/>
    <property type="match status" value="1"/>
</dbReference>
<dbReference type="SUPFAM" id="SSF48371">
    <property type="entry name" value="ARM repeat"/>
    <property type="match status" value="1"/>
</dbReference>
<evidence type="ECO:0000313" key="4">
    <source>
        <dbReference type="EMBL" id="SGZ58187.1"/>
    </source>
</evidence>
<dbReference type="InterPro" id="IPR016024">
    <property type="entry name" value="ARM-type_fold"/>
</dbReference>
<feature type="compositionally biased region" description="Basic and acidic residues" evidence="2">
    <location>
        <begin position="77"/>
        <end position="99"/>
    </location>
</feature>
<organism evidence="4 5">
    <name type="scientific">Sungouiella intermedia</name>
    <dbReference type="NCBI Taxonomy" id="45354"/>
    <lineage>
        <taxon>Eukaryota</taxon>
        <taxon>Fungi</taxon>
        <taxon>Dikarya</taxon>
        <taxon>Ascomycota</taxon>
        <taxon>Saccharomycotina</taxon>
        <taxon>Pichiomycetes</taxon>
        <taxon>Metschnikowiaceae</taxon>
        <taxon>Sungouiella</taxon>
    </lineage>
</organism>
<reference evidence="4 5" key="1">
    <citation type="submission" date="2016-10" db="EMBL/GenBank/DDBJ databases">
        <authorList>
            <person name="de Groot N.N."/>
        </authorList>
    </citation>
    <scope>NUCLEOTIDE SEQUENCE [LARGE SCALE GENOMIC DNA]</scope>
    <source>
        <strain evidence="4 5">PYCC 4715</strain>
    </source>
</reference>
<sequence length="1029" mass="116506">MDGTTLSLSNLKDKITSKLSGSHKDTSKASKKSSKNDNGLKKDAKKASTASHTKKNSKKDSKDFKKDTKKDTKKGKYSKESSVDKKGESSIEDDLKREALALGATEEDLELLNGLDDDESETEFGDSSNDKTLASDISKFMTGLGFLGEVEVVSEEEEQEEQEEEEEEEEEEEIEQDEEHQEEEEEHEEDDDENNGTTEAVQVQIASLKSKPVVVDKFADIKSVNSTKLKIENRIDWYNIETTPIENPEKLDRFALERITERAKAIVDQENKTYLEEFASDNSQRKFLSQILADGTLNDKISALTLLVQEAPLHNMKAFETLLYYCEKKSRTAALQAIDAMKDLLLNGLLPDRKLVSLFKQPLSKDASDERVALAYYEDYLKKSYFKFIQILEHLSHDPILHVRMNVVSHIFDLLKAKPEQEANLLRLGVNKLGDVENKVAAKTSYQILQLEQAHPAMKKIITDAVTDMVLQKSNDYHAQYFTILTLNQTILTRTEHDLANALVKTYFSLFEKILYESDPARKEGKEDKVLGTHEQGRKNNRKAFKKGKKGGRSVKVAEKSEEEVIEEKSAKMFSALLTGLNRAFPFADLPSDIYMKHLDTLYKITHSTNFNTSVQALVLVQHIVSQQDLDADRFYRTLYESLLDPRLVSSSKQGIYLNLLFKSLKNDIQNVPRVLAFVHRILQICAHWINIGAIAGMFYLLMELSKTFPQILELMEPMEARPDFSTADGAKANADSAKKEYDSRKRNPEYANAENSCLWEISQFLNHYHPTVAIYAQSLLDGEVQPKPDLGLFSLAHFLDRFVYKNVKQKSTTKGSSIMQPLGGAHTGSLLVRATNTSSKQVPVNTVNWLSKKASDIRPDEQFFYQYFAGNTRKIRSQKADEGEEDSDAEPLDDEDVWDALVKLKPDVEGLSDEDGFSDMDEADFSDFSEDDDESAGAENNRDVPDFDDEELEDGQMFDMNESDEFGSDEEPHMLEESDVEDASSDSDAGKKRSRKDDDKKSKKQKLLSLPVFASAEDYSEYLNSDDE</sequence>
<protein>
    <submittedName>
        <fullName evidence="4">CIC11C00000000312</fullName>
    </submittedName>
</protein>
<evidence type="ECO:0000256" key="1">
    <source>
        <dbReference type="ARBA" id="ARBA00007797"/>
    </source>
</evidence>
<feature type="compositionally biased region" description="Basic and acidic residues" evidence="2">
    <location>
        <begin position="58"/>
        <end position="70"/>
    </location>
</feature>
<gene>
    <name evidence="4" type="ORF">SAMEA4029009_CIC11G00000000312</name>
</gene>
<feature type="compositionally biased region" description="Acidic residues" evidence="2">
    <location>
        <begin position="1019"/>
        <end position="1029"/>
    </location>
</feature>
<dbReference type="PANTHER" id="PTHR12048">
    <property type="entry name" value="CCAAT-BINDING FACTOR-RELATED"/>
    <property type="match status" value="1"/>
</dbReference>
<feature type="compositionally biased region" description="Acidic residues" evidence="2">
    <location>
        <begin position="152"/>
        <end position="194"/>
    </location>
</feature>
<feature type="compositionally biased region" description="Basic residues" evidence="2">
    <location>
        <begin position="539"/>
        <end position="553"/>
    </location>
</feature>
<dbReference type="GO" id="GO:0005634">
    <property type="term" value="C:nucleus"/>
    <property type="evidence" value="ECO:0007669"/>
    <property type="project" value="UniProtKB-ARBA"/>
</dbReference>
<feature type="compositionally biased region" description="Basic and acidic residues" evidence="2">
    <location>
        <begin position="11"/>
        <end position="46"/>
    </location>
</feature>
<feature type="compositionally biased region" description="Basic and acidic residues" evidence="2">
    <location>
        <begin position="737"/>
        <end position="747"/>
    </location>
</feature>
<feature type="compositionally biased region" description="Acidic residues" evidence="2">
    <location>
        <begin position="883"/>
        <end position="896"/>
    </location>
</feature>
<dbReference type="PANTHER" id="PTHR12048:SF0">
    <property type="entry name" value="CCAAT_ENHANCER-BINDING PROTEIN ZETA"/>
    <property type="match status" value="1"/>
</dbReference>
<evidence type="ECO:0000259" key="3">
    <source>
        <dbReference type="Pfam" id="PF03914"/>
    </source>
</evidence>
<feature type="compositionally biased region" description="Basic and acidic residues" evidence="2">
    <location>
        <begin position="989"/>
        <end position="1002"/>
    </location>
</feature>
<feature type="region of interest" description="Disordered" evidence="2">
    <location>
        <begin position="877"/>
        <end position="896"/>
    </location>
</feature>
<feature type="compositionally biased region" description="Acidic residues" evidence="2">
    <location>
        <begin position="947"/>
        <end position="970"/>
    </location>
</feature>
<accession>A0A1L0C3V0</accession>
<name>A0A1L0C3V0_9ASCO</name>
<feature type="compositionally biased region" description="Polar residues" evidence="2">
    <location>
        <begin position="1"/>
        <end position="10"/>
    </location>
</feature>
<dbReference type="EMBL" id="LT635769">
    <property type="protein sequence ID" value="SGZ58187.1"/>
    <property type="molecule type" value="Genomic_DNA"/>
</dbReference>
<evidence type="ECO:0000256" key="2">
    <source>
        <dbReference type="SAM" id="MobiDB-lite"/>
    </source>
</evidence>